<feature type="domain" description="FAD/NAD(P)-binding" evidence="2">
    <location>
        <begin position="4"/>
        <end position="305"/>
    </location>
</feature>
<protein>
    <submittedName>
        <fullName evidence="3">NAD(P)/FAD-dependent oxidoreductase</fullName>
    </submittedName>
</protein>
<evidence type="ECO:0000313" key="4">
    <source>
        <dbReference type="Proteomes" id="UP001299546"/>
    </source>
</evidence>
<dbReference type="InterPro" id="IPR036188">
    <property type="entry name" value="FAD/NAD-bd_sf"/>
</dbReference>
<keyword evidence="4" id="KW-1185">Reference proteome</keyword>
<dbReference type="InterPro" id="IPR023753">
    <property type="entry name" value="FAD/NAD-binding_dom"/>
</dbReference>
<evidence type="ECO:0000313" key="3">
    <source>
        <dbReference type="EMBL" id="MCB7386437.1"/>
    </source>
</evidence>
<dbReference type="PRINTS" id="PR00469">
    <property type="entry name" value="PNDRDTASEII"/>
</dbReference>
<name>A0ABS8DDF5_9FIRM</name>
<dbReference type="EMBL" id="JAJCIS010000002">
    <property type="protein sequence ID" value="MCB7386437.1"/>
    <property type="molecule type" value="Genomic_DNA"/>
</dbReference>
<dbReference type="PANTHER" id="PTHR42949">
    <property type="entry name" value="ANAEROBIC GLYCEROL-3-PHOSPHATE DEHYDROGENASE SUBUNIT B"/>
    <property type="match status" value="1"/>
</dbReference>
<dbReference type="PRINTS" id="PR00368">
    <property type="entry name" value="FADPNR"/>
</dbReference>
<dbReference type="Pfam" id="PF07992">
    <property type="entry name" value="Pyr_redox_2"/>
    <property type="match status" value="1"/>
</dbReference>
<sequence>MKKEVVIIGGGPAGLAAAIEAAKCGAQVLLIDENKRPGGQLFKQIHKFFGSKAHNAGIRGIDIGRQLLKETEECGVEVWLDSAVIGLFADKKVAVLRNGTTVTVEAEKILICTGGAENPLRFPGWTLPGVMGAGAAQTMINVNRVLPGKRVLMVGSGNVGVIVAYQLLQAGANVVGIVEGMPKIGAYGVHAAKLRRAGVPFFLGHTIAEAKGTEKVEKAVIAKFENGQIVKGTELETEVDVICIAVGLRPLSELAQMAGVQHDFIPELGGWMPLHDGDMETNVPGIYVAGDTAGVEEANTAMDEGRLAGVSIAHTLGYLKDEETVQKKNEIKDRLNALRQGPFGERRLNAKQRVIEKGEAV</sequence>
<dbReference type="Gene3D" id="3.50.50.60">
    <property type="entry name" value="FAD/NAD(P)-binding domain"/>
    <property type="match status" value="2"/>
</dbReference>
<reference evidence="3 4" key="1">
    <citation type="submission" date="2021-10" db="EMBL/GenBank/DDBJ databases">
        <title>Collection of gut derived symbiotic bacterial strains cultured from healthy donors.</title>
        <authorList>
            <person name="Lin H."/>
            <person name="Littmann E."/>
            <person name="Kohout C."/>
            <person name="Pamer E.G."/>
        </authorList>
    </citation>
    <scope>NUCLEOTIDE SEQUENCE [LARGE SCALE GENOMIC DNA]</scope>
    <source>
        <strain evidence="3 4">DFI.1.165</strain>
    </source>
</reference>
<dbReference type="InterPro" id="IPR051691">
    <property type="entry name" value="Metab_Enz_Cyan_OpOx_G3PDH"/>
</dbReference>
<proteinExistence type="predicted"/>
<organism evidence="3 4">
    <name type="scientific">Bariatricus massiliensis</name>
    <dbReference type="NCBI Taxonomy" id="1745713"/>
    <lineage>
        <taxon>Bacteria</taxon>
        <taxon>Bacillati</taxon>
        <taxon>Bacillota</taxon>
        <taxon>Clostridia</taxon>
        <taxon>Lachnospirales</taxon>
        <taxon>Lachnospiraceae</taxon>
        <taxon>Bariatricus</taxon>
    </lineage>
</organism>
<dbReference type="PANTHER" id="PTHR42949:SF3">
    <property type="entry name" value="ANAEROBIC GLYCEROL-3-PHOSPHATE DEHYDROGENASE SUBUNIT B"/>
    <property type="match status" value="1"/>
</dbReference>
<gene>
    <name evidence="3" type="ORF">LIZ65_03975</name>
</gene>
<accession>A0ABS8DDF5</accession>
<dbReference type="RefSeq" id="WP_066736934.1">
    <property type="nucleotide sequence ID" value="NZ_JAJCIQ010000002.1"/>
</dbReference>
<evidence type="ECO:0000256" key="1">
    <source>
        <dbReference type="ARBA" id="ARBA00023002"/>
    </source>
</evidence>
<evidence type="ECO:0000259" key="2">
    <source>
        <dbReference type="Pfam" id="PF07992"/>
    </source>
</evidence>
<dbReference type="Proteomes" id="UP001299546">
    <property type="component" value="Unassembled WGS sequence"/>
</dbReference>
<comment type="caution">
    <text evidence="3">The sequence shown here is derived from an EMBL/GenBank/DDBJ whole genome shotgun (WGS) entry which is preliminary data.</text>
</comment>
<dbReference type="SUPFAM" id="SSF51905">
    <property type="entry name" value="FAD/NAD(P)-binding domain"/>
    <property type="match status" value="1"/>
</dbReference>
<keyword evidence="1" id="KW-0560">Oxidoreductase</keyword>